<evidence type="ECO:0000256" key="5">
    <source>
        <dbReference type="ARBA" id="ARBA00023136"/>
    </source>
</evidence>
<evidence type="ECO:0000313" key="7">
    <source>
        <dbReference type="EMBL" id="MCQ1531673.1"/>
    </source>
</evidence>
<dbReference type="InterPro" id="IPR001727">
    <property type="entry name" value="GDT1-like"/>
</dbReference>
<feature type="transmembrane region" description="Helical" evidence="6">
    <location>
        <begin position="34"/>
        <end position="56"/>
    </location>
</feature>
<comment type="similarity">
    <text evidence="2 6">Belongs to the GDT1 family.</text>
</comment>
<evidence type="ECO:0000256" key="1">
    <source>
        <dbReference type="ARBA" id="ARBA00004141"/>
    </source>
</evidence>
<proteinExistence type="inferred from homology"/>
<keyword evidence="3 6" id="KW-0812">Transmembrane</keyword>
<evidence type="ECO:0000256" key="2">
    <source>
        <dbReference type="ARBA" id="ARBA00009190"/>
    </source>
</evidence>
<comment type="subcellular location">
    <subcellularLocation>
        <location evidence="1 6">Membrane</location>
        <topology evidence="1 6">Multi-pass membrane protein</topology>
    </subcellularLocation>
</comment>
<keyword evidence="4 6" id="KW-1133">Transmembrane helix</keyword>
<evidence type="ECO:0000256" key="4">
    <source>
        <dbReference type="ARBA" id="ARBA00022989"/>
    </source>
</evidence>
<comment type="caution">
    <text evidence="6">Lacks conserved residue(s) required for the propagation of feature annotation.</text>
</comment>
<dbReference type="Pfam" id="PF01169">
    <property type="entry name" value="GDT1"/>
    <property type="match status" value="1"/>
</dbReference>
<protein>
    <recommendedName>
        <fullName evidence="6">GDT1 family protein</fullName>
    </recommendedName>
</protein>
<evidence type="ECO:0000313" key="8">
    <source>
        <dbReference type="Proteomes" id="UP001651880"/>
    </source>
</evidence>
<name>A0ABT1NK98_9FIRM</name>
<comment type="caution">
    <text evidence="7">The sequence shown here is derived from an EMBL/GenBank/DDBJ whole genome shotgun (WGS) entry which is preliminary data.</text>
</comment>
<sequence>MARIIISTFWLVFIAELGDKTQLETMLLSAKHSSPFPVFIGACLALICSSLLGVFAGTYITKYIPPHFIQNAAGILFIIMGILVLLNKI</sequence>
<keyword evidence="8" id="KW-1185">Reference proteome</keyword>
<evidence type="ECO:0000256" key="3">
    <source>
        <dbReference type="ARBA" id="ARBA00022692"/>
    </source>
</evidence>
<dbReference type="EMBL" id="JAJEKE010000027">
    <property type="protein sequence ID" value="MCQ1531673.1"/>
    <property type="molecule type" value="Genomic_DNA"/>
</dbReference>
<evidence type="ECO:0000256" key="6">
    <source>
        <dbReference type="RuleBase" id="RU365102"/>
    </source>
</evidence>
<dbReference type="RefSeq" id="WP_255229230.1">
    <property type="nucleotide sequence ID" value="NZ_JAJEKE010000027.1"/>
</dbReference>
<keyword evidence="5 6" id="KW-0472">Membrane</keyword>
<dbReference type="PANTHER" id="PTHR12608:SF1">
    <property type="entry name" value="TRANSMEMBRANE PROTEIN 165"/>
    <property type="match status" value="1"/>
</dbReference>
<accession>A0ABT1NK98</accession>
<feature type="transmembrane region" description="Helical" evidence="6">
    <location>
        <begin position="68"/>
        <end position="86"/>
    </location>
</feature>
<organism evidence="7 8">
    <name type="scientific">Lutispora saccharofermentans</name>
    <dbReference type="NCBI Taxonomy" id="3024236"/>
    <lineage>
        <taxon>Bacteria</taxon>
        <taxon>Bacillati</taxon>
        <taxon>Bacillota</taxon>
        <taxon>Clostridia</taxon>
        <taxon>Lutisporales</taxon>
        <taxon>Lutisporaceae</taxon>
        <taxon>Lutispora</taxon>
    </lineage>
</organism>
<dbReference type="Proteomes" id="UP001651880">
    <property type="component" value="Unassembled WGS sequence"/>
</dbReference>
<gene>
    <name evidence="7" type="ORF">LJD61_19330</name>
</gene>
<dbReference type="PANTHER" id="PTHR12608">
    <property type="entry name" value="TRANSMEMBRANE PROTEIN HTP-1 RELATED"/>
    <property type="match status" value="1"/>
</dbReference>
<reference evidence="7 8" key="1">
    <citation type="submission" date="2021-10" db="EMBL/GenBank/DDBJ databases">
        <title>Lutispora strain m25 sp. nov., a thermophilic, non-spore-forming bacterium isolated from a lab-scale methanogenic bioreactor digesting anaerobic sludge.</title>
        <authorList>
            <person name="El Houari A."/>
            <person name="Mcdonald J."/>
        </authorList>
    </citation>
    <scope>NUCLEOTIDE SEQUENCE [LARGE SCALE GENOMIC DNA]</scope>
    <source>
        <strain evidence="8">m25</strain>
    </source>
</reference>